<dbReference type="InterPro" id="IPR003593">
    <property type="entry name" value="AAA+_ATPase"/>
</dbReference>
<dbReference type="PANTHER" id="PTHR23389:SF6">
    <property type="entry name" value="REPLICATION FACTOR C SUBUNIT 1"/>
    <property type="match status" value="1"/>
</dbReference>
<feature type="domain" description="AAA+ ATPase" evidence="2">
    <location>
        <begin position="35"/>
        <end position="173"/>
    </location>
</feature>
<evidence type="ECO:0000313" key="3">
    <source>
        <dbReference type="EMBL" id="QHT34269.1"/>
    </source>
</evidence>
<reference evidence="3" key="1">
    <citation type="journal article" date="2020" name="Nature">
        <title>Giant virus diversity and host interactions through global metagenomics.</title>
        <authorList>
            <person name="Schulz F."/>
            <person name="Roux S."/>
            <person name="Paez-Espino D."/>
            <person name="Jungbluth S."/>
            <person name="Walsh D.A."/>
            <person name="Denef V.J."/>
            <person name="McMahon K.D."/>
            <person name="Konstantinidis K.T."/>
            <person name="Eloe-Fadrosh E.A."/>
            <person name="Kyrpides N.C."/>
            <person name="Woyke T."/>
        </authorList>
    </citation>
    <scope>NUCLEOTIDE SEQUENCE</scope>
    <source>
        <strain evidence="3">GVMAG-M-3300009163-63</strain>
    </source>
</reference>
<dbReference type="GO" id="GO:0006260">
    <property type="term" value="P:DNA replication"/>
    <property type="evidence" value="ECO:0007669"/>
    <property type="project" value="UniProtKB-KW"/>
</dbReference>
<dbReference type="InterPro" id="IPR003959">
    <property type="entry name" value="ATPase_AAA_core"/>
</dbReference>
<dbReference type="GO" id="GO:0005634">
    <property type="term" value="C:nucleus"/>
    <property type="evidence" value="ECO:0007669"/>
    <property type="project" value="TreeGrafter"/>
</dbReference>
<organism evidence="3">
    <name type="scientific">viral metagenome</name>
    <dbReference type="NCBI Taxonomy" id="1070528"/>
    <lineage>
        <taxon>unclassified sequences</taxon>
        <taxon>metagenomes</taxon>
        <taxon>organismal metagenomes</taxon>
    </lineage>
</organism>
<dbReference type="SUPFAM" id="SSF52540">
    <property type="entry name" value="P-loop containing nucleoside triphosphate hydrolases"/>
    <property type="match status" value="1"/>
</dbReference>
<evidence type="ECO:0000259" key="2">
    <source>
        <dbReference type="SMART" id="SM00382"/>
    </source>
</evidence>
<dbReference type="EMBL" id="MN738998">
    <property type="protein sequence ID" value="QHT34269.1"/>
    <property type="molecule type" value="Genomic_DNA"/>
</dbReference>
<name>A0A6C0F158_9ZZZZ</name>
<dbReference type="Pfam" id="PF00004">
    <property type="entry name" value="AAA"/>
    <property type="match status" value="1"/>
</dbReference>
<dbReference type="SMART" id="SM00382">
    <property type="entry name" value="AAA"/>
    <property type="match status" value="1"/>
</dbReference>
<dbReference type="InterPro" id="IPR027417">
    <property type="entry name" value="P-loop_NTPase"/>
</dbReference>
<dbReference type="CDD" id="cd00009">
    <property type="entry name" value="AAA"/>
    <property type="match status" value="1"/>
</dbReference>
<dbReference type="GO" id="GO:0016887">
    <property type="term" value="F:ATP hydrolysis activity"/>
    <property type="evidence" value="ECO:0007669"/>
    <property type="project" value="InterPro"/>
</dbReference>
<dbReference type="GO" id="GO:0005524">
    <property type="term" value="F:ATP binding"/>
    <property type="evidence" value="ECO:0007669"/>
    <property type="project" value="InterPro"/>
</dbReference>
<dbReference type="Gene3D" id="3.40.50.300">
    <property type="entry name" value="P-loop containing nucleotide triphosphate hydrolases"/>
    <property type="match status" value="1"/>
</dbReference>
<protein>
    <recommendedName>
        <fullName evidence="2">AAA+ ATPase domain-containing protein</fullName>
    </recommendedName>
</protein>
<dbReference type="GO" id="GO:0003677">
    <property type="term" value="F:DNA binding"/>
    <property type="evidence" value="ECO:0007669"/>
    <property type="project" value="TreeGrafter"/>
</dbReference>
<sequence>MDKLDLIDILDRKKIYKEIKEILEHIQKNDSQNQMKKGFYIYGNPGSGKTAFVTSMLNDIGYDVIKYDAGDIRNKSIIETIAKHNMSNRNIMSMFDKKVKRIVIVMDEIDGMNNGDKGGITSLIKLVRPKKTKKQKLEESTINPIICIGNYHADKKIKELMKVCHTFELKTPTKNQMSKIVTSLMPTLESNLNDNILDFIQGDLRKLTTVYNIYSQDMEKNTLHKDNEHILNSDVIKMIFQPKTYNEDSKQLTQKLFNHNYPIEQHGTLFNETDRTIVGLLWHENVIDAISKYKKADSIRFYKMVLSNICFADYVDRITFQKQIWQFNEMSSLIKTFYNNKLYHEHEPFKKKTKCAPSEIRFTKVLTKYSTEYNNSLFVQNLCQQLAMDQKDMFSYFLSLRDKYKYSEDEIHEMLDNYDIGKLDISRIFRYLDKYMGLESSSLLVPSRSNDDAANDDADDL</sequence>
<accession>A0A6C0F158</accession>
<evidence type="ECO:0000256" key="1">
    <source>
        <dbReference type="ARBA" id="ARBA00022705"/>
    </source>
</evidence>
<dbReference type="AlphaFoldDB" id="A0A6C0F158"/>
<dbReference type="PANTHER" id="PTHR23389">
    <property type="entry name" value="CHROMOSOME TRANSMISSION FIDELITY FACTOR 18"/>
    <property type="match status" value="1"/>
</dbReference>
<keyword evidence="1" id="KW-0235">DNA replication</keyword>
<proteinExistence type="predicted"/>